<comment type="caution">
    <text evidence="1">The sequence shown here is derived from an EMBL/GenBank/DDBJ whole genome shotgun (WGS) entry which is preliminary data.</text>
</comment>
<sequence>MKKEVSKKLHLGKIKIATLHYGNEAIAKGGKVPLTLQPSICQCDSYLPCITQNAGIC</sequence>
<keyword evidence="2" id="KW-1185">Reference proteome</keyword>
<evidence type="ECO:0000313" key="1">
    <source>
        <dbReference type="EMBL" id="PSL43047.1"/>
    </source>
</evidence>
<reference evidence="1 2" key="1">
    <citation type="submission" date="2018-03" db="EMBL/GenBank/DDBJ databases">
        <title>Genomic Encyclopedia of Archaeal and Bacterial Type Strains, Phase II (KMG-II): from individual species to whole genera.</title>
        <authorList>
            <person name="Goeker M."/>
        </authorList>
    </citation>
    <scope>NUCLEOTIDE SEQUENCE [LARGE SCALE GENOMIC DNA]</scope>
    <source>
        <strain evidence="1 2">DSM 24859</strain>
    </source>
</reference>
<dbReference type="AlphaFoldDB" id="A0A2P8H9Z3"/>
<gene>
    <name evidence="1" type="ORF">CLV51_10941</name>
</gene>
<evidence type="ECO:0000313" key="2">
    <source>
        <dbReference type="Proteomes" id="UP000240971"/>
    </source>
</evidence>
<dbReference type="Proteomes" id="UP000240971">
    <property type="component" value="Unassembled WGS sequence"/>
</dbReference>
<dbReference type="EMBL" id="PYAW01000009">
    <property type="protein sequence ID" value="PSL43047.1"/>
    <property type="molecule type" value="Genomic_DNA"/>
</dbReference>
<accession>A0A2P8H9Z3</accession>
<name>A0A2P8H9Z3_CHINA</name>
<proteinExistence type="predicted"/>
<protein>
    <submittedName>
        <fullName evidence="1">Uncharacterized protein</fullName>
    </submittedName>
</protein>
<dbReference type="RefSeq" id="WP_158267162.1">
    <property type="nucleotide sequence ID" value="NZ_PYAW01000009.1"/>
</dbReference>
<organism evidence="1 2">
    <name type="scientific">Chitinophaga niastensis</name>
    <dbReference type="NCBI Taxonomy" id="536980"/>
    <lineage>
        <taxon>Bacteria</taxon>
        <taxon>Pseudomonadati</taxon>
        <taxon>Bacteroidota</taxon>
        <taxon>Chitinophagia</taxon>
        <taxon>Chitinophagales</taxon>
        <taxon>Chitinophagaceae</taxon>
        <taxon>Chitinophaga</taxon>
    </lineage>
</organism>